<name>A0AA35V4B6_LACSI</name>
<feature type="domain" description="Malectin" evidence="1">
    <location>
        <begin position="179"/>
        <end position="228"/>
    </location>
</feature>
<sequence length="246" mass="27552">MLSLIDLDILSSMIRDIQGSGLEGPIPVTVSLLKNLTQLISDLNGNSSKYFPDLRNMTGVEQLDLSFNNLEGDIPDLKELDMEKMYLTSNSLNGNACEIDLSYNKFKEESVPLYCRENLYLFRSYAAASNSELGKCLSWFPVERDSGGAAKFVPTRDFWGTSSTGNALGNNHRLSNYVATNVSAPTIDDSKLYTTARLFPLSITYYVRCLPNGNYTVTLHFAEIVFRDNVFSESWNTFVLCIYSCN</sequence>
<dbReference type="PANTHER" id="PTHR34081:SF1">
    <property type="entry name" value="MALECTIN, LEUCINE-RICH REPEAT DOMAIN, L DOMAIN-LIKE PROTEIN-RELATED"/>
    <property type="match status" value="1"/>
</dbReference>
<dbReference type="Proteomes" id="UP001177003">
    <property type="component" value="Chromosome 2"/>
</dbReference>
<dbReference type="Gene3D" id="3.80.10.10">
    <property type="entry name" value="Ribonuclease Inhibitor"/>
    <property type="match status" value="1"/>
</dbReference>
<reference evidence="2" key="1">
    <citation type="submission" date="2023-04" db="EMBL/GenBank/DDBJ databases">
        <authorList>
            <person name="Vijverberg K."/>
            <person name="Xiong W."/>
            <person name="Schranz E."/>
        </authorList>
    </citation>
    <scope>NUCLEOTIDE SEQUENCE</scope>
</reference>
<dbReference type="PANTHER" id="PTHR34081">
    <property type="entry name" value="MALECTIN DOMAIN-CONTAINING PROTEIN"/>
    <property type="match status" value="1"/>
</dbReference>
<dbReference type="AlphaFoldDB" id="A0AA35V4B6"/>
<keyword evidence="3" id="KW-1185">Reference proteome</keyword>
<accession>A0AA35V4B6</accession>
<organism evidence="2 3">
    <name type="scientific">Lactuca saligna</name>
    <name type="common">Willowleaf lettuce</name>
    <dbReference type="NCBI Taxonomy" id="75948"/>
    <lineage>
        <taxon>Eukaryota</taxon>
        <taxon>Viridiplantae</taxon>
        <taxon>Streptophyta</taxon>
        <taxon>Embryophyta</taxon>
        <taxon>Tracheophyta</taxon>
        <taxon>Spermatophyta</taxon>
        <taxon>Magnoliopsida</taxon>
        <taxon>eudicotyledons</taxon>
        <taxon>Gunneridae</taxon>
        <taxon>Pentapetalae</taxon>
        <taxon>asterids</taxon>
        <taxon>campanulids</taxon>
        <taxon>Asterales</taxon>
        <taxon>Asteraceae</taxon>
        <taxon>Cichorioideae</taxon>
        <taxon>Cichorieae</taxon>
        <taxon>Lactucinae</taxon>
        <taxon>Lactuca</taxon>
    </lineage>
</organism>
<dbReference type="EMBL" id="OX465078">
    <property type="protein sequence ID" value="CAI9270566.1"/>
    <property type="molecule type" value="Genomic_DNA"/>
</dbReference>
<proteinExistence type="predicted"/>
<dbReference type="SUPFAM" id="SSF52058">
    <property type="entry name" value="L domain-like"/>
    <property type="match status" value="1"/>
</dbReference>
<dbReference type="Pfam" id="PF11721">
    <property type="entry name" value="Malectin"/>
    <property type="match status" value="1"/>
</dbReference>
<protein>
    <recommendedName>
        <fullName evidence="1">Malectin domain-containing protein</fullName>
    </recommendedName>
</protein>
<evidence type="ECO:0000313" key="3">
    <source>
        <dbReference type="Proteomes" id="UP001177003"/>
    </source>
</evidence>
<dbReference type="Gene3D" id="2.60.120.430">
    <property type="entry name" value="Galactose-binding lectin"/>
    <property type="match status" value="1"/>
</dbReference>
<dbReference type="InterPro" id="IPR032675">
    <property type="entry name" value="LRR_dom_sf"/>
</dbReference>
<gene>
    <name evidence="2" type="ORF">LSALG_LOCUS10871</name>
</gene>
<evidence type="ECO:0000259" key="1">
    <source>
        <dbReference type="Pfam" id="PF11721"/>
    </source>
</evidence>
<dbReference type="InterPro" id="IPR021720">
    <property type="entry name" value="Malectin_dom"/>
</dbReference>
<evidence type="ECO:0000313" key="2">
    <source>
        <dbReference type="EMBL" id="CAI9270566.1"/>
    </source>
</evidence>